<feature type="compositionally biased region" description="Basic and acidic residues" evidence="1">
    <location>
        <begin position="1434"/>
        <end position="1461"/>
    </location>
</feature>
<gene>
    <name evidence="2" type="ORF">GYMLUDRAFT_86474</name>
</gene>
<feature type="compositionally biased region" description="Polar residues" evidence="1">
    <location>
        <begin position="202"/>
        <end position="212"/>
    </location>
</feature>
<proteinExistence type="predicted"/>
<keyword evidence="3" id="KW-1185">Reference proteome</keyword>
<protein>
    <submittedName>
        <fullName evidence="2">Uncharacterized protein</fullName>
    </submittedName>
</protein>
<dbReference type="EMBL" id="KN834788">
    <property type="protein sequence ID" value="KIK57852.1"/>
    <property type="molecule type" value="Genomic_DNA"/>
</dbReference>
<sequence length="1584" mass="178950">MTIGAIPPVVFPPPPKAGSSTGFPLMARKKRKTSLPWQQSWSCDRGAACHFRWTLPNSITPQASHDRIFHSSYISNPNYDEDDETGETGPMRLFRDGTCGLLPCWCDNPEHSRYSQLVMRKLLMKHSQLLDAHDPNFLDPVPSPEPEDELNNELNRMAEEGESVTGSDIGSRDDLNYAEGGDDNQADVQSDGSREEGEEYQESANSEEASNDTSDRLIPTKLAYRFTGIPPAPIRLKRKRNTKGISLALQEVNGLYTYNHSSGSFTCSHHLPGSSDLSWDGSCAVLAFVRVMFVPILKSFVRTDFGRMIGRTELEELLKQTTDLACLHNARWGGKRRQQVVIPLLKHIDRAFPESLLNFEEIAQLASKLQILRPIPFLPRPEPTAPCPFCRLYFPVPRRWQAHTKDCPECPNYKALVRLRKPSGYLGKSLWSQSLSNEPKFQRFRVLMVKDYHPRAETAKQVLLQIPACARSTPQLNRPHYIPHHWWDILLALKFRPALSPNLQLTGDGLDPMVLRDLVSSSSHAALKYPVGSMRRVQEEGLQACHKGFILYLRHAGSAVQKTFNFSKILRRYSGLNFKHGFFAQETYSLYARIATDTLAFVLRWTDSKIRQDLRLQLTKDLCDAIEAIQQRLQNLSQPPTSKLLAPLLHRFVVALVQSTDSMTSGGMTLVEYVLLCRSIRADGTAFRSASAFTKDLAMYCRLFSSATLLAALSGGWEKDYELSADIDENPMERRQNRETEGDEQQEEEGKSVGEEDDDSEVGGDEEEEDEDDEEGEGEEDLEDGEDESEDEEDEDEDEEEGETEEEDNTRTLPLLHELVDIANPERDKRFGSLMEQLIKEVLEKTGSNKNPFLVIRGLWTAADTASRLEAGAKTFFPHPSNLKFSYVPNSGPSHELHLTDFAKNANLELKELRACLENLVPSSLMPLMESFDIRKLRDDPTSPTSLFIRPDNSRYLQPFAEQLLAHLTNPKSGAEERHLMTRGHLNEEKARLYIRDTEKMPKSVVKGLFPILGISPRGFQGSSLSYHSDGSMARSLKIFDQWVILCNPISKQDSQKQYECFWTVPEDYAWYLLFYLGVLRPVVISLLESSAINDGSAIPELKEYIFVHALGRREKHRWEGPDIDRCLKQNFLGLDANGLRHVTTGIIRHWYPDLARANDDIRAPTFSSPLDRQGQHSSKVSQMHYARTVFVKGTTFNEPEFYSQIRISMAIQRLDDVAKKCGLDSRYKTLSSVDALAVNGHRAMLAARQFVLTQDPGYNIASGDRQAIEEKCRSLSRVKPFLRGTGANEIQGNWVSEWRTLGDQGLVQVSAALAHGYILEGAANSSLQLGYSPKFVANAVYLIECAISDWSTGSYSEVDWENDSNRETVVNSIEHAILSFKQAHIEEWVKFRLQVDNVVLSKSTLKKPSSIPVPYFNVGIFPPLELGDDNEEESHHVRREPESLEELNTREKRQNEEQRRIEECEEVHGLKEIEGIEEMAGVENVPGGEGKTKQGKKKAREKEQGKKHKGKKTLQNNEGHSEKQKARERLGGKSTRDEVKTQSTPVLKSGGRILSSTSANGKRSRDQDVTTDRDEPSKRIKAK</sequence>
<feature type="compositionally biased region" description="Basic residues" evidence="1">
    <location>
        <begin position="1494"/>
        <end position="1513"/>
    </location>
</feature>
<evidence type="ECO:0000256" key="1">
    <source>
        <dbReference type="SAM" id="MobiDB-lite"/>
    </source>
</evidence>
<reference evidence="2 3" key="1">
    <citation type="submission" date="2014-04" db="EMBL/GenBank/DDBJ databases">
        <title>Evolutionary Origins and Diversification of the Mycorrhizal Mutualists.</title>
        <authorList>
            <consortium name="DOE Joint Genome Institute"/>
            <consortium name="Mycorrhizal Genomics Consortium"/>
            <person name="Kohler A."/>
            <person name="Kuo A."/>
            <person name="Nagy L.G."/>
            <person name="Floudas D."/>
            <person name="Copeland A."/>
            <person name="Barry K.W."/>
            <person name="Cichocki N."/>
            <person name="Veneault-Fourrey C."/>
            <person name="LaButti K."/>
            <person name="Lindquist E.A."/>
            <person name="Lipzen A."/>
            <person name="Lundell T."/>
            <person name="Morin E."/>
            <person name="Murat C."/>
            <person name="Riley R."/>
            <person name="Ohm R."/>
            <person name="Sun H."/>
            <person name="Tunlid A."/>
            <person name="Henrissat B."/>
            <person name="Grigoriev I.V."/>
            <person name="Hibbett D.S."/>
            <person name="Martin F."/>
        </authorList>
    </citation>
    <scope>NUCLEOTIDE SEQUENCE [LARGE SCALE GENOMIC DNA]</scope>
    <source>
        <strain evidence="2 3">FD-317 M1</strain>
    </source>
</reference>
<dbReference type="Proteomes" id="UP000053593">
    <property type="component" value="Unassembled WGS sequence"/>
</dbReference>
<accession>A0A0D0CHU2</accession>
<feature type="compositionally biased region" description="Basic and acidic residues" evidence="1">
    <location>
        <begin position="1564"/>
        <end position="1584"/>
    </location>
</feature>
<feature type="region of interest" description="Disordered" evidence="1">
    <location>
        <begin position="724"/>
        <end position="816"/>
    </location>
</feature>
<dbReference type="OrthoDB" id="3049338at2759"/>
<feature type="region of interest" description="Disordered" evidence="1">
    <location>
        <begin position="1476"/>
        <end position="1584"/>
    </location>
</feature>
<feature type="compositionally biased region" description="Acidic residues" evidence="1">
    <location>
        <begin position="755"/>
        <end position="808"/>
    </location>
</feature>
<feature type="region of interest" description="Disordered" evidence="1">
    <location>
        <begin position="159"/>
        <end position="217"/>
    </location>
</feature>
<feature type="compositionally biased region" description="Basic and acidic residues" evidence="1">
    <location>
        <begin position="731"/>
        <end position="740"/>
    </location>
</feature>
<evidence type="ECO:0000313" key="2">
    <source>
        <dbReference type="EMBL" id="KIK57852.1"/>
    </source>
</evidence>
<feature type="region of interest" description="Disordered" evidence="1">
    <location>
        <begin position="1428"/>
        <end position="1461"/>
    </location>
</feature>
<evidence type="ECO:0000313" key="3">
    <source>
        <dbReference type="Proteomes" id="UP000053593"/>
    </source>
</evidence>
<dbReference type="HOGENOM" id="CLU_244984_0_0_1"/>
<name>A0A0D0CHU2_9AGAR</name>
<feature type="compositionally biased region" description="Basic and acidic residues" evidence="1">
    <location>
        <begin position="1520"/>
        <end position="1541"/>
    </location>
</feature>
<organism evidence="2 3">
    <name type="scientific">Collybiopsis luxurians FD-317 M1</name>
    <dbReference type="NCBI Taxonomy" id="944289"/>
    <lineage>
        <taxon>Eukaryota</taxon>
        <taxon>Fungi</taxon>
        <taxon>Dikarya</taxon>
        <taxon>Basidiomycota</taxon>
        <taxon>Agaricomycotina</taxon>
        <taxon>Agaricomycetes</taxon>
        <taxon>Agaricomycetidae</taxon>
        <taxon>Agaricales</taxon>
        <taxon>Marasmiineae</taxon>
        <taxon>Omphalotaceae</taxon>
        <taxon>Collybiopsis</taxon>
        <taxon>Collybiopsis luxurians</taxon>
    </lineage>
</organism>